<name>A0ABS4YYB0_9MICC</name>
<keyword evidence="2" id="KW-0413">Isomerase</keyword>
<evidence type="ECO:0000256" key="1">
    <source>
        <dbReference type="ARBA" id="ARBA00038414"/>
    </source>
</evidence>
<keyword evidence="3" id="KW-1185">Reference proteome</keyword>
<comment type="similarity">
    <text evidence="1">Belongs to the HyuE racemase family.</text>
</comment>
<accession>A0ABS4YYB0</accession>
<dbReference type="InterPro" id="IPR052186">
    <property type="entry name" value="Hydantoin_racemase-like"/>
</dbReference>
<dbReference type="InterPro" id="IPR015942">
    <property type="entry name" value="Asp/Glu/hydantoin_racemase"/>
</dbReference>
<reference evidence="2 3" key="1">
    <citation type="submission" date="2021-03" db="EMBL/GenBank/DDBJ databases">
        <title>Sequencing the genomes of 1000 actinobacteria strains.</title>
        <authorList>
            <person name="Klenk H.-P."/>
        </authorList>
    </citation>
    <scope>NUCLEOTIDE SEQUENCE [LARGE SCALE GENOMIC DNA]</scope>
    <source>
        <strain evidence="2 3">DSM 16005</strain>
    </source>
</reference>
<dbReference type="EC" id="5.1.99.3" evidence="2"/>
<proteinExistence type="inferred from homology"/>
<dbReference type="GO" id="GO:0047653">
    <property type="term" value="F:allantoin racemase activity"/>
    <property type="evidence" value="ECO:0007669"/>
    <property type="project" value="UniProtKB-EC"/>
</dbReference>
<dbReference type="RefSeq" id="WP_209679855.1">
    <property type="nucleotide sequence ID" value="NZ_JAGIOI010000001.1"/>
</dbReference>
<sequence>MRILVVNVNTTASMTESIAAQARSAASEGTEIVALTPRFGAESCEGNFESYLAAVAVMDAVQSYPEPFDAVVQAGYGEHGREGLQELLDVPVVDITEAAASTAMFLGHKYSVVTTLDRAVPLIEDRLKLAGLTDRCASVRASGMAVLELEEEPERAVEAIVREAELAVTADKAEVIVLGCGGMAGLNEQVRRRTGVPVVDGVAAAVAIAESLVGLGLSTSKVRTFAPPRPKAFKGWPVPAGAAELIAR</sequence>
<organism evidence="2 3">
    <name type="scientific">Arthrobacter stackebrandtii</name>
    <dbReference type="NCBI Taxonomy" id="272161"/>
    <lineage>
        <taxon>Bacteria</taxon>
        <taxon>Bacillati</taxon>
        <taxon>Actinomycetota</taxon>
        <taxon>Actinomycetes</taxon>
        <taxon>Micrococcales</taxon>
        <taxon>Micrococcaceae</taxon>
        <taxon>Arthrobacter</taxon>
    </lineage>
</organism>
<gene>
    <name evidence="2" type="ORF">JOF48_001807</name>
</gene>
<evidence type="ECO:0000313" key="2">
    <source>
        <dbReference type="EMBL" id="MBP2413008.1"/>
    </source>
</evidence>
<dbReference type="EMBL" id="JAGIOI010000001">
    <property type="protein sequence ID" value="MBP2413008.1"/>
    <property type="molecule type" value="Genomic_DNA"/>
</dbReference>
<dbReference type="Pfam" id="PF01177">
    <property type="entry name" value="Asp_Glu_race"/>
    <property type="match status" value="1"/>
</dbReference>
<dbReference type="Proteomes" id="UP000711614">
    <property type="component" value="Unassembled WGS sequence"/>
</dbReference>
<dbReference type="PANTHER" id="PTHR28047:SF5">
    <property type="entry name" value="PROTEIN DCG1"/>
    <property type="match status" value="1"/>
</dbReference>
<dbReference type="Gene3D" id="3.40.50.12500">
    <property type="match status" value="1"/>
</dbReference>
<evidence type="ECO:0000313" key="3">
    <source>
        <dbReference type="Proteomes" id="UP000711614"/>
    </source>
</evidence>
<protein>
    <submittedName>
        <fullName evidence="2">Allantoin racemase</fullName>
        <ecNumber evidence="2">5.1.99.3</ecNumber>
    </submittedName>
</protein>
<comment type="caution">
    <text evidence="2">The sequence shown here is derived from an EMBL/GenBank/DDBJ whole genome shotgun (WGS) entry which is preliminary data.</text>
</comment>
<dbReference type="PANTHER" id="PTHR28047">
    <property type="entry name" value="PROTEIN DCG1"/>
    <property type="match status" value="1"/>
</dbReference>
<dbReference type="InterPro" id="IPR053714">
    <property type="entry name" value="Iso_Racemase_Enz_sf"/>
</dbReference>